<feature type="compositionally biased region" description="Basic and acidic residues" evidence="1">
    <location>
        <begin position="88"/>
        <end position="100"/>
    </location>
</feature>
<dbReference type="Proteomes" id="UP000011715">
    <property type="component" value="Unassembled WGS sequence"/>
</dbReference>
<dbReference type="VEuPathDB" id="FungiDB:MAPG_09912"/>
<reference evidence="3" key="4">
    <citation type="journal article" date="2015" name="G3 (Bethesda)">
        <title>Genome sequences of three phytopathogenic species of the Magnaporthaceae family of fungi.</title>
        <authorList>
            <person name="Okagaki L.H."/>
            <person name="Nunes C.C."/>
            <person name="Sailsbery J."/>
            <person name="Clay B."/>
            <person name="Brown D."/>
            <person name="John T."/>
            <person name="Oh Y."/>
            <person name="Young N."/>
            <person name="Fitzgerald M."/>
            <person name="Haas B.J."/>
            <person name="Zeng Q."/>
            <person name="Young S."/>
            <person name="Adiconis X."/>
            <person name="Fan L."/>
            <person name="Levin J.Z."/>
            <person name="Mitchell T.K."/>
            <person name="Okubara P.A."/>
            <person name="Farman M.L."/>
            <person name="Kohn L.M."/>
            <person name="Birren B."/>
            <person name="Ma L.-J."/>
            <person name="Dean R.A."/>
        </authorList>
    </citation>
    <scope>NUCLEOTIDE SEQUENCE</scope>
    <source>
        <strain evidence="3">ATCC 64411 / 73-15</strain>
    </source>
</reference>
<protein>
    <submittedName>
        <fullName evidence="2 3">Uncharacterized protein</fullName>
    </submittedName>
</protein>
<dbReference type="eggNOG" id="ENOG502SJXQ">
    <property type="taxonomic scope" value="Eukaryota"/>
</dbReference>
<feature type="region of interest" description="Disordered" evidence="1">
    <location>
        <begin position="88"/>
        <end position="108"/>
    </location>
</feature>
<proteinExistence type="predicted"/>
<dbReference type="STRING" id="644358.A0A0C4EB66"/>
<sequence>MFNILEMPPPTLNSLLPVRLQSWLGRLGTTTTTATTEAETDQDKDKDGNKNKNKNTMAPPALPYAPRAQLLVVLVAVIATVLALVSGEKRSTGDDSEPRLGGRQAAAPAPAPATCVSASAPNTISAKFPNSATGVLNGSLVVVPIPMADARRAVPPQWGILEGAMRANLPDFPQGMYPLFIQAVQDHDIKMHAFNVSIPDFTRVSLEFPFIDLLNDGYSSFRWAPVMLLSSSNQLAIKGSADYGTKAVPATFTPECDGYQAVASSCSSSAESVPGTTTFTATASDSSSSFSLTVSPDPAPPISLPVGFFVNATNQPTFANGTACSNMIRLFDQSLFANGAGREPRAVAGKVAAVGMGPGLLSWTKDDAPREAFGIQVATPFAENNYIDCKTLQGYTGAK</sequence>
<feature type="region of interest" description="Disordered" evidence="1">
    <location>
        <begin position="31"/>
        <end position="61"/>
    </location>
</feature>
<dbReference type="OrthoDB" id="265717at2759"/>
<dbReference type="OMA" id="MFNILEM"/>
<dbReference type="EMBL" id="ADBL01002548">
    <property type="status" value="NOT_ANNOTATED_CDS"/>
    <property type="molecule type" value="Genomic_DNA"/>
</dbReference>
<reference evidence="2" key="1">
    <citation type="submission" date="2010-05" db="EMBL/GenBank/DDBJ databases">
        <title>The Genome Sequence of Magnaporthe poae strain ATCC 64411.</title>
        <authorList>
            <consortium name="The Broad Institute Genome Sequencing Platform"/>
            <consortium name="Broad Institute Genome Sequencing Center for Infectious Disease"/>
            <person name="Ma L.-J."/>
            <person name="Dead R."/>
            <person name="Young S."/>
            <person name="Zeng Q."/>
            <person name="Koehrsen M."/>
            <person name="Alvarado L."/>
            <person name="Berlin A."/>
            <person name="Chapman S.B."/>
            <person name="Chen Z."/>
            <person name="Freedman E."/>
            <person name="Gellesch M."/>
            <person name="Goldberg J."/>
            <person name="Griggs A."/>
            <person name="Gujja S."/>
            <person name="Heilman E.R."/>
            <person name="Heiman D."/>
            <person name="Hepburn T."/>
            <person name="Howarth C."/>
            <person name="Jen D."/>
            <person name="Larson L."/>
            <person name="Mehta T."/>
            <person name="Neiman D."/>
            <person name="Pearson M."/>
            <person name="Roberts A."/>
            <person name="Saif S."/>
            <person name="Shea T."/>
            <person name="Shenoy N."/>
            <person name="Sisk P."/>
            <person name="Stolte C."/>
            <person name="Sykes S."/>
            <person name="Walk T."/>
            <person name="White J."/>
            <person name="Yandava C."/>
            <person name="Haas B."/>
            <person name="Nusbaum C."/>
            <person name="Birren B."/>
        </authorList>
    </citation>
    <scope>NUCLEOTIDE SEQUENCE</scope>
    <source>
        <strain evidence="2">ATCC 64411</strain>
    </source>
</reference>
<evidence type="ECO:0000313" key="4">
    <source>
        <dbReference type="Proteomes" id="UP000011715"/>
    </source>
</evidence>
<name>A0A0C4EB66_MAGP6</name>
<dbReference type="AlphaFoldDB" id="A0A0C4EB66"/>
<evidence type="ECO:0000256" key="1">
    <source>
        <dbReference type="SAM" id="MobiDB-lite"/>
    </source>
</evidence>
<feature type="compositionally biased region" description="Basic and acidic residues" evidence="1">
    <location>
        <begin position="41"/>
        <end position="50"/>
    </location>
</feature>
<accession>A0A0C4EB66</accession>
<evidence type="ECO:0000313" key="3">
    <source>
        <dbReference type="EnsemblFungi" id="MAPG_09912T0"/>
    </source>
</evidence>
<reference evidence="2" key="3">
    <citation type="submission" date="2011-03" db="EMBL/GenBank/DDBJ databases">
        <title>Annotation of Magnaporthe poae ATCC 64411.</title>
        <authorList>
            <person name="Ma L.-J."/>
            <person name="Dead R."/>
            <person name="Young S.K."/>
            <person name="Zeng Q."/>
            <person name="Gargeya S."/>
            <person name="Fitzgerald M."/>
            <person name="Haas B."/>
            <person name="Abouelleil A."/>
            <person name="Alvarado L."/>
            <person name="Arachchi H.M."/>
            <person name="Berlin A."/>
            <person name="Brown A."/>
            <person name="Chapman S.B."/>
            <person name="Chen Z."/>
            <person name="Dunbar C."/>
            <person name="Freedman E."/>
            <person name="Gearin G."/>
            <person name="Gellesch M."/>
            <person name="Goldberg J."/>
            <person name="Griggs A."/>
            <person name="Gujja S."/>
            <person name="Heiman D."/>
            <person name="Howarth C."/>
            <person name="Larson L."/>
            <person name="Lui A."/>
            <person name="MacDonald P.J.P."/>
            <person name="Mehta T."/>
            <person name="Montmayeur A."/>
            <person name="Murphy C."/>
            <person name="Neiman D."/>
            <person name="Pearson M."/>
            <person name="Priest M."/>
            <person name="Roberts A."/>
            <person name="Saif S."/>
            <person name="Shea T."/>
            <person name="Shenoy N."/>
            <person name="Sisk P."/>
            <person name="Stolte C."/>
            <person name="Sykes S."/>
            <person name="Yandava C."/>
            <person name="Wortman J."/>
            <person name="Nusbaum C."/>
            <person name="Birren B."/>
        </authorList>
    </citation>
    <scope>NUCLEOTIDE SEQUENCE</scope>
    <source>
        <strain evidence="2">ATCC 64411</strain>
    </source>
</reference>
<keyword evidence="4" id="KW-1185">Reference proteome</keyword>
<reference evidence="3" key="5">
    <citation type="submission" date="2015-06" db="UniProtKB">
        <authorList>
            <consortium name="EnsemblFungi"/>
        </authorList>
    </citation>
    <scope>IDENTIFICATION</scope>
    <source>
        <strain evidence="3">ATCC 64411</strain>
    </source>
</reference>
<organism evidence="3 4">
    <name type="scientific">Magnaporthiopsis poae (strain ATCC 64411 / 73-15)</name>
    <name type="common">Kentucky bluegrass fungus</name>
    <name type="synonym">Magnaporthe poae</name>
    <dbReference type="NCBI Taxonomy" id="644358"/>
    <lineage>
        <taxon>Eukaryota</taxon>
        <taxon>Fungi</taxon>
        <taxon>Dikarya</taxon>
        <taxon>Ascomycota</taxon>
        <taxon>Pezizomycotina</taxon>
        <taxon>Sordariomycetes</taxon>
        <taxon>Sordariomycetidae</taxon>
        <taxon>Magnaporthales</taxon>
        <taxon>Magnaporthaceae</taxon>
        <taxon>Magnaporthiopsis</taxon>
    </lineage>
</organism>
<evidence type="ECO:0000313" key="2">
    <source>
        <dbReference type="EMBL" id="KLU91392.1"/>
    </source>
</evidence>
<gene>
    <name evidence="2" type="ORF">MAPG_09912</name>
</gene>
<dbReference type="EMBL" id="GL876977">
    <property type="protein sequence ID" value="KLU91392.1"/>
    <property type="molecule type" value="Genomic_DNA"/>
</dbReference>
<reference evidence="4" key="2">
    <citation type="submission" date="2010-05" db="EMBL/GenBank/DDBJ databases">
        <title>The genome sequence of Magnaporthe poae strain ATCC 64411.</title>
        <authorList>
            <person name="Ma L.-J."/>
            <person name="Dead R."/>
            <person name="Young S."/>
            <person name="Zeng Q."/>
            <person name="Koehrsen M."/>
            <person name="Alvarado L."/>
            <person name="Berlin A."/>
            <person name="Chapman S.B."/>
            <person name="Chen Z."/>
            <person name="Freedman E."/>
            <person name="Gellesch M."/>
            <person name="Goldberg J."/>
            <person name="Griggs A."/>
            <person name="Gujja S."/>
            <person name="Heilman E.R."/>
            <person name="Heiman D."/>
            <person name="Hepburn T."/>
            <person name="Howarth C."/>
            <person name="Jen D."/>
            <person name="Larson L."/>
            <person name="Mehta T."/>
            <person name="Neiman D."/>
            <person name="Pearson M."/>
            <person name="Roberts A."/>
            <person name="Saif S."/>
            <person name="Shea T."/>
            <person name="Shenoy N."/>
            <person name="Sisk P."/>
            <person name="Stolte C."/>
            <person name="Sykes S."/>
            <person name="Walk T."/>
            <person name="White J."/>
            <person name="Yandava C."/>
            <person name="Haas B."/>
            <person name="Nusbaum C."/>
            <person name="Birren B."/>
        </authorList>
    </citation>
    <scope>NUCLEOTIDE SEQUENCE [LARGE SCALE GENOMIC DNA]</scope>
    <source>
        <strain evidence="4">ATCC 64411 / 73-15</strain>
    </source>
</reference>
<dbReference type="EnsemblFungi" id="MAPG_09912T0">
    <property type="protein sequence ID" value="MAPG_09912T0"/>
    <property type="gene ID" value="MAPG_09912"/>
</dbReference>